<gene>
    <name evidence="1" type="ORF">CHRIB12_LOCUS22841</name>
</gene>
<comment type="caution">
    <text evidence="1">The sequence shown here is derived from an EMBL/GenBank/DDBJ whole genome shotgun (WGS) entry which is preliminary data.</text>
</comment>
<dbReference type="OrthoDB" id="2305192at2759"/>
<evidence type="ECO:0000313" key="2">
    <source>
        <dbReference type="Proteomes" id="UP000684084"/>
    </source>
</evidence>
<sequence length="489" mass="58144">MIFNDINNPNIKTGQIKLPPFPNNAVIKRIDVSRGEDFWILTDENKLYHWSTILKQMTFMRRNVTDFSIGSDGTAVYINQNNEIYIRNLYVYSWDKIDDDHHTHRTISLCDHRTIFTTNDYADFNKGVYHDEFNTYNWESVDDIGYYYHIYCAYHDHSLWIKDHYNLVYKYINKNKHTPLAEIPFDYIKVLSENYAIGIDYYFRLWKYIEVFFSPKSFINILPSGIIIFSVLCLPYDQNNELLLKQKSLNGWIMGLSLKNEQRNCDQQVRGIPYPENPKKIDIGRGEDIWFLTDNDELYHWSPIIKHLIYKDSNVLDFAVGSDGTVVLIKKDNEVYIRTIHANKWESRISDGQFKHQKISICDYNMIFTTDSENHFIKGIYDIKTDRYDWICVDCQNDYYQISCAPHDYSLWIRGDGDYIYRYISNNKHIVRSEALFKYIKALSDQHAIGIDNTNDLWEYKDGNWQWKNKNVKSASINYAGGEIFIIYY</sequence>
<dbReference type="Proteomes" id="UP000684084">
    <property type="component" value="Unassembled WGS sequence"/>
</dbReference>
<protein>
    <submittedName>
        <fullName evidence="1">Uncharacterized protein</fullName>
    </submittedName>
</protein>
<dbReference type="AlphaFoldDB" id="A0A915ZX83"/>
<organism evidence="1 2">
    <name type="scientific">Rhizophagus irregularis</name>
    <dbReference type="NCBI Taxonomy" id="588596"/>
    <lineage>
        <taxon>Eukaryota</taxon>
        <taxon>Fungi</taxon>
        <taxon>Fungi incertae sedis</taxon>
        <taxon>Mucoromycota</taxon>
        <taxon>Glomeromycotina</taxon>
        <taxon>Glomeromycetes</taxon>
        <taxon>Glomerales</taxon>
        <taxon>Glomeraceae</taxon>
        <taxon>Rhizophagus</taxon>
    </lineage>
</organism>
<reference evidence="1" key="1">
    <citation type="submission" date="2020-05" db="EMBL/GenBank/DDBJ databases">
        <authorList>
            <person name="Rincon C."/>
            <person name="Sanders R I."/>
            <person name="Robbins C."/>
            <person name="Chaturvedi A."/>
        </authorList>
    </citation>
    <scope>NUCLEOTIDE SEQUENCE</scope>
    <source>
        <strain evidence="1">CHB12</strain>
    </source>
</reference>
<dbReference type="VEuPathDB" id="FungiDB:RhiirFUN_002668"/>
<accession>A0A915ZX83</accession>
<name>A0A915ZX83_9GLOM</name>
<dbReference type="EMBL" id="CAGKOT010000082">
    <property type="protein sequence ID" value="CAB5393411.1"/>
    <property type="molecule type" value="Genomic_DNA"/>
</dbReference>
<evidence type="ECO:0000313" key="1">
    <source>
        <dbReference type="EMBL" id="CAB5393411.1"/>
    </source>
</evidence>
<proteinExistence type="predicted"/>
<dbReference type="VEuPathDB" id="FungiDB:RhiirFUN_002667"/>